<evidence type="ECO:0000256" key="4">
    <source>
        <dbReference type="ARBA" id="ARBA00022759"/>
    </source>
</evidence>
<dbReference type="InterPro" id="IPR020539">
    <property type="entry name" value="RNase_P_CS"/>
</dbReference>
<comment type="similarity">
    <text evidence="7">Belongs to the RnpA family.</text>
</comment>
<feature type="compositionally biased region" description="Basic and acidic residues" evidence="9">
    <location>
        <begin position="134"/>
        <end position="146"/>
    </location>
</feature>
<sequence length="168" mass="18946">MGFPKAARLLKTDEFSSVFSLRPLRRSAHFVLYMRWRESAPDALVDTDATPHEGRIGIVVGKKHAPRAVTRNLIKRQAREMFRQRRTALAGWDFVLRLTRRFDKGTYTAAAAPVLNTLCQAEFAQLFDAAEKAARKRRTTDAKTEGSESYTVAPDPGHAPPNRPLRPD</sequence>
<reference evidence="10 11" key="1">
    <citation type="submission" date="2019-08" db="EMBL/GenBank/DDBJ databases">
        <authorList>
            <person name="Peeters C."/>
        </authorList>
    </citation>
    <scope>NUCLEOTIDE SEQUENCE [LARGE SCALE GENOMIC DNA]</scope>
    <source>
        <strain evidence="10 11">LMG 31107</strain>
    </source>
</reference>
<dbReference type="NCBIfam" id="TIGR00188">
    <property type="entry name" value="rnpA"/>
    <property type="match status" value="1"/>
</dbReference>
<comment type="subunit">
    <text evidence="7">Consists of a catalytic RNA component (M1 or rnpB) and a protein subunit.</text>
</comment>
<comment type="catalytic activity">
    <reaction evidence="7">
        <text>Endonucleolytic cleavage of RNA, removing 5'-extranucleotides from tRNA precursor.</text>
        <dbReference type="EC" id="3.1.26.5"/>
    </reaction>
</comment>
<evidence type="ECO:0000256" key="9">
    <source>
        <dbReference type="SAM" id="MobiDB-lite"/>
    </source>
</evidence>
<keyword evidence="2 7" id="KW-0819">tRNA processing</keyword>
<comment type="function">
    <text evidence="1 7">RNaseP catalyzes the removal of the 5'-leader sequence from pre-tRNA to produce the mature 5'-terminus. It can also cleave other RNA substrates such as 4.5S RNA. The protein component plays an auxiliary but essential role in vivo by binding to the 5'-leader sequence and broadening the substrate specificity of the ribozyme.</text>
</comment>
<feature type="region of interest" description="Disordered" evidence="9">
    <location>
        <begin position="134"/>
        <end position="168"/>
    </location>
</feature>
<dbReference type="HAMAP" id="MF_00227">
    <property type="entry name" value="RNase_P"/>
    <property type="match status" value="1"/>
</dbReference>
<dbReference type="Proteomes" id="UP000396788">
    <property type="component" value="Unassembled WGS sequence"/>
</dbReference>
<evidence type="ECO:0000256" key="7">
    <source>
        <dbReference type="HAMAP-Rule" id="MF_00227"/>
    </source>
</evidence>
<evidence type="ECO:0000256" key="1">
    <source>
        <dbReference type="ARBA" id="ARBA00002663"/>
    </source>
</evidence>
<dbReference type="Pfam" id="PF00825">
    <property type="entry name" value="Ribonuclease_P"/>
    <property type="match status" value="1"/>
</dbReference>
<name>A0A5E4RBM3_9BURK</name>
<evidence type="ECO:0000256" key="5">
    <source>
        <dbReference type="ARBA" id="ARBA00022801"/>
    </source>
</evidence>
<dbReference type="EC" id="3.1.26.5" evidence="7 8"/>
<keyword evidence="5 7" id="KW-0378">Hydrolase</keyword>
<dbReference type="GO" id="GO:0001682">
    <property type="term" value="P:tRNA 5'-leader removal"/>
    <property type="evidence" value="ECO:0007669"/>
    <property type="project" value="UniProtKB-UniRule"/>
</dbReference>
<evidence type="ECO:0000256" key="8">
    <source>
        <dbReference type="NCBIfam" id="TIGR00188"/>
    </source>
</evidence>
<dbReference type="SUPFAM" id="SSF54211">
    <property type="entry name" value="Ribosomal protein S5 domain 2-like"/>
    <property type="match status" value="1"/>
</dbReference>
<gene>
    <name evidence="7 10" type="primary">rnpA</name>
    <name evidence="10" type="ORF">PCE31107_00082</name>
</gene>
<dbReference type="RefSeq" id="WP_150605808.1">
    <property type="nucleotide sequence ID" value="NZ_CABPRY010000001.1"/>
</dbReference>
<keyword evidence="4 7" id="KW-0255">Endonuclease</keyword>
<dbReference type="GO" id="GO:0004526">
    <property type="term" value="F:ribonuclease P activity"/>
    <property type="evidence" value="ECO:0007669"/>
    <property type="project" value="UniProtKB-UniRule"/>
</dbReference>
<dbReference type="InterPro" id="IPR000100">
    <property type="entry name" value="RNase_P"/>
</dbReference>
<dbReference type="InterPro" id="IPR014721">
    <property type="entry name" value="Ribsml_uS5_D2-typ_fold_subgr"/>
</dbReference>
<dbReference type="PANTHER" id="PTHR33992">
    <property type="entry name" value="RIBONUCLEASE P PROTEIN COMPONENT"/>
    <property type="match status" value="1"/>
</dbReference>
<protein>
    <recommendedName>
        <fullName evidence="7 8">Ribonuclease P protein component</fullName>
        <shortName evidence="7">RNase P protein</shortName>
        <shortName evidence="7">RNaseP protein</shortName>
        <ecNumber evidence="7 8">3.1.26.5</ecNumber>
    </recommendedName>
    <alternativeName>
        <fullName evidence="7">Protein C5</fullName>
    </alternativeName>
</protein>
<evidence type="ECO:0000313" key="10">
    <source>
        <dbReference type="EMBL" id="VVD60607.1"/>
    </source>
</evidence>
<dbReference type="InterPro" id="IPR020568">
    <property type="entry name" value="Ribosomal_Su5_D2-typ_SF"/>
</dbReference>
<dbReference type="GO" id="GO:0000049">
    <property type="term" value="F:tRNA binding"/>
    <property type="evidence" value="ECO:0007669"/>
    <property type="project" value="UniProtKB-UniRule"/>
</dbReference>
<dbReference type="EMBL" id="CABPRY010000001">
    <property type="protein sequence ID" value="VVD60607.1"/>
    <property type="molecule type" value="Genomic_DNA"/>
</dbReference>
<dbReference type="GO" id="GO:0030677">
    <property type="term" value="C:ribonuclease P complex"/>
    <property type="evidence" value="ECO:0007669"/>
    <property type="project" value="TreeGrafter"/>
</dbReference>
<feature type="compositionally biased region" description="Pro residues" evidence="9">
    <location>
        <begin position="157"/>
        <end position="168"/>
    </location>
</feature>
<accession>A0A5E4RBM3</accession>
<evidence type="ECO:0000313" key="11">
    <source>
        <dbReference type="Proteomes" id="UP000396788"/>
    </source>
</evidence>
<dbReference type="Gene3D" id="3.30.230.10">
    <property type="match status" value="1"/>
</dbReference>
<dbReference type="PROSITE" id="PS00648">
    <property type="entry name" value="RIBONUCLEASE_P"/>
    <property type="match status" value="1"/>
</dbReference>
<organism evidence="10 11">
    <name type="scientific">Pandoraea cepalis</name>
    <dbReference type="NCBI Taxonomy" id="2508294"/>
    <lineage>
        <taxon>Bacteria</taxon>
        <taxon>Pseudomonadati</taxon>
        <taxon>Pseudomonadota</taxon>
        <taxon>Betaproteobacteria</taxon>
        <taxon>Burkholderiales</taxon>
        <taxon>Burkholderiaceae</taxon>
        <taxon>Pandoraea</taxon>
    </lineage>
</organism>
<dbReference type="AlphaFoldDB" id="A0A5E4RBM3"/>
<proteinExistence type="inferred from homology"/>
<evidence type="ECO:0000256" key="2">
    <source>
        <dbReference type="ARBA" id="ARBA00022694"/>
    </source>
</evidence>
<evidence type="ECO:0000256" key="3">
    <source>
        <dbReference type="ARBA" id="ARBA00022722"/>
    </source>
</evidence>
<evidence type="ECO:0000256" key="6">
    <source>
        <dbReference type="ARBA" id="ARBA00022884"/>
    </source>
</evidence>
<dbReference type="GO" id="GO:0042781">
    <property type="term" value="F:3'-tRNA processing endoribonuclease activity"/>
    <property type="evidence" value="ECO:0007669"/>
    <property type="project" value="TreeGrafter"/>
</dbReference>
<keyword evidence="6 7" id="KW-0694">RNA-binding</keyword>
<dbReference type="PANTHER" id="PTHR33992:SF1">
    <property type="entry name" value="RIBONUCLEASE P PROTEIN COMPONENT"/>
    <property type="match status" value="1"/>
</dbReference>
<keyword evidence="3 7" id="KW-0540">Nuclease</keyword>